<dbReference type="InterPro" id="IPR004872">
    <property type="entry name" value="Lipoprotein_NlpA"/>
</dbReference>
<dbReference type="EMBL" id="CP054698">
    <property type="protein sequence ID" value="QMS92380.1"/>
    <property type="molecule type" value="Genomic_DNA"/>
</dbReference>
<dbReference type="PROSITE" id="PS51257">
    <property type="entry name" value="PROKAR_LIPOPROTEIN"/>
    <property type="match status" value="1"/>
</dbReference>
<keyword evidence="4" id="KW-0472">Membrane</keyword>
<evidence type="ECO:0000256" key="2">
    <source>
        <dbReference type="ARBA" id="ARBA00008973"/>
    </source>
</evidence>
<name>A0A7D7QS93_9NOSO</name>
<dbReference type="KEGG" id="ned:HUN01_34095"/>
<feature type="signal peptide" evidence="7">
    <location>
        <begin position="1"/>
        <end position="20"/>
    </location>
</feature>
<evidence type="ECO:0000256" key="4">
    <source>
        <dbReference type="ARBA" id="ARBA00023136"/>
    </source>
</evidence>
<dbReference type="AlphaFoldDB" id="A0A7D7QS93"/>
<accession>A0A7D7QS93</accession>
<evidence type="ECO:0000256" key="1">
    <source>
        <dbReference type="ARBA" id="ARBA00004635"/>
    </source>
</evidence>
<comment type="subcellular location">
    <subcellularLocation>
        <location evidence="1">Membrane</location>
        <topology evidence="1">Lipid-anchor</topology>
    </subcellularLocation>
</comment>
<dbReference type="SUPFAM" id="SSF53850">
    <property type="entry name" value="Periplasmic binding protein-like II"/>
    <property type="match status" value="1"/>
</dbReference>
<dbReference type="Pfam" id="PF03180">
    <property type="entry name" value="Lipoprotein_9"/>
    <property type="match status" value="1"/>
</dbReference>
<keyword evidence="5" id="KW-0564">Palmitate</keyword>
<comment type="similarity">
    <text evidence="2">Belongs to the NlpA lipoprotein family.</text>
</comment>
<feature type="chain" id="PRO_5028916795" evidence="7">
    <location>
        <begin position="21"/>
        <end position="287"/>
    </location>
</feature>
<proteinExistence type="inferred from homology"/>
<dbReference type="RefSeq" id="WP_181929869.1">
    <property type="nucleotide sequence ID" value="NZ_CP054698.1"/>
</dbReference>
<sequence length="287" mass="32020">MFSPKFNRRYFILTTGSAIASILFTSCTPKQNSSTGQLVSQSTKTEILKVGSRNSVTEDILKFVQKELAPSQGLEFQIVTISDSIKINDALKNREIDANLFQHELFMKQAAKRLNADFSMLNRSYTSVFALYSKRLKIKSVDEIPVGATIGISNDDSNQDRALKFLKNLGLINLKEKSGEYFTLQDLISHPKNLQIKELDNYALARALDDIDFAVAYSSFLLQAKINLAPIALDDIGIADKKYATGLAILPEKANDPNIQKLNKLLVDPKLKDFINTNYKGTVVPSF</sequence>
<keyword evidence="3 7" id="KW-0732">Signal</keyword>
<evidence type="ECO:0000313" key="8">
    <source>
        <dbReference type="EMBL" id="QMS92380.1"/>
    </source>
</evidence>
<dbReference type="Gene3D" id="3.40.190.10">
    <property type="entry name" value="Periplasmic binding protein-like II"/>
    <property type="match status" value="2"/>
</dbReference>
<evidence type="ECO:0000256" key="5">
    <source>
        <dbReference type="ARBA" id="ARBA00023139"/>
    </source>
</evidence>
<organism evidence="8 9">
    <name type="scientific">Nostoc edaphicum CCNP1411</name>
    <dbReference type="NCBI Taxonomy" id="1472755"/>
    <lineage>
        <taxon>Bacteria</taxon>
        <taxon>Bacillati</taxon>
        <taxon>Cyanobacteriota</taxon>
        <taxon>Cyanophyceae</taxon>
        <taxon>Nostocales</taxon>
        <taxon>Nostocaceae</taxon>
        <taxon>Nostoc</taxon>
    </lineage>
</organism>
<reference evidence="9" key="1">
    <citation type="submission" date="2020-06" db="EMBL/GenBank/DDBJ databases">
        <title>Nostoc edaphicum CCNP1411 genome.</title>
        <authorList>
            <person name="Fidor A."/>
            <person name="Grabski M."/>
            <person name="Gawor J."/>
            <person name="Gromadka R."/>
            <person name="Wegrzyn G."/>
            <person name="Mazur-Marzec H."/>
        </authorList>
    </citation>
    <scope>NUCLEOTIDE SEQUENCE [LARGE SCALE GENOMIC DNA]</scope>
    <source>
        <strain evidence="9">CCNP1411</strain>
    </source>
</reference>
<keyword evidence="9" id="KW-1185">Reference proteome</keyword>
<keyword evidence="6 8" id="KW-0449">Lipoprotein</keyword>
<gene>
    <name evidence="8" type="ORF">HUN01_34095</name>
</gene>
<dbReference type="PANTHER" id="PTHR30429">
    <property type="entry name" value="D-METHIONINE-BINDING LIPOPROTEIN METQ"/>
    <property type="match status" value="1"/>
</dbReference>
<evidence type="ECO:0000256" key="7">
    <source>
        <dbReference type="SAM" id="SignalP"/>
    </source>
</evidence>
<dbReference type="Proteomes" id="UP000514713">
    <property type="component" value="Chromosome"/>
</dbReference>
<dbReference type="GO" id="GO:0016020">
    <property type="term" value="C:membrane"/>
    <property type="evidence" value="ECO:0007669"/>
    <property type="project" value="UniProtKB-SubCell"/>
</dbReference>
<evidence type="ECO:0000256" key="3">
    <source>
        <dbReference type="ARBA" id="ARBA00022729"/>
    </source>
</evidence>
<protein>
    <submittedName>
        <fullName evidence="8">NLPA lipoprotein</fullName>
    </submittedName>
</protein>
<dbReference type="PANTHER" id="PTHR30429:SF0">
    <property type="entry name" value="METHIONINE-BINDING LIPOPROTEIN METQ"/>
    <property type="match status" value="1"/>
</dbReference>
<evidence type="ECO:0000313" key="9">
    <source>
        <dbReference type="Proteomes" id="UP000514713"/>
    </source>
</evidence>
<evidence type="ECO:0000256" key="6">
    <source>
        <dbReference type="ARBA" id="ARBA00023288"/>
    </source>
</evidence>